<dbReference type="RefSeq" id="WP_054856475.1">
    <property type="nucleotide sequence ID" value="NZ_JBKVPG010000003.1"/>
</dbReference>
<dbReference type="EMBL" id="QSFT01000053">
    <property type="protein sequence ID" value="RHA72973.1"/>
    <property type="molecule type" value="Genomic_DNA"/>
</dbReference>
<dbReference type="Pfam" id="PF15869">
    <property type="entry name" value="TolB_like"/>
    <property type="match status" value="1"/>
</dbReference>
<organism evidence="1 2">
    <name type="scientific">Phocaeicola coprophilus</name>
    <dbReference type="NCBI Taxonomy" id="387090"/>
    <lineage>
        <taxon>Bacteria</taxon>
        <taxon>Pseudomonadati</taxon>
        <taxon>Bacteroidota</taxon>
        <taxon>Bacteroidia</taxon>
        <taxon>Bacteroidales</taxon>
        <taxon>Bacteroidaceae</taxon>
        <taxon>Phocaeicola</taxon>
    </lineage>
</organism>
<proteinExistence type="predicted"/>
<comment type="caution">
    <text evidence="1">The sequence shown here is derived from an EMBL/GenBank/DDBJ whole genome shotgun (WGS) entry which is preliminary data.</text>
</comment>
<name>A0A413SVA7_9BACT</name>
<accession>A0A413SVA7</accession>
<dbReference type="Proteomes" id="UP000283855">
    <property type="component" value="Unassembled WGS sequence"/>
</dbReference>
<evidence type="ECO:0000313" key="1">
    <source>
        <dbReference type="EMBL" id="RHA72973.1"/>
    </source>
</evidence>
<evidence type="ECO:0008006" key="3">
    <source>
        <dbReference type="Google" id="ProtNLM"/>
    </source>
</evidence>
<dbReference type="AlphaFoldDB" id="A0A413SVA7"/>
<gene>
    <name evidence="1" type="ORF">DW921_14705</name>
</gene>
<evidence type="ECO:0000313" key="2">
    <source>
        <dbReference type="Proteomes" id="UP000283855"/>
    </source>
</evidence>
<sequence length="361" mass="40752">MSCSFSSYKNIIYLLGYVFFLGCSSSSSTKVEETSLMSEVFLEDSLLHAPYGLCATDTYLAIANPKSDTILDLFDYNGKLVKRMIPRGQGVNEGLFISQIQYDRQGNRLYLPDLHKKNLLILHDVTAENPTIRELKLGGVDAEAYKDSVYLNSRWGRLSDGTILATNGSPAGMFAAFSSEGKFLRFYEPFPDKHLVSDQLNDWANSLMYTPLGSFSPEADKAVFVYAEADIMTIFKVDGKDRLKVKSVRKSYPDHMFVLQHTPTVVQAAITDDTHYYSQGVAATDKYIYVLWLDTIYKEVSENHDQTVCIKVFDWDGNLLENITLDTPVKNITVTPDDKVIYALSENGESGYQILKFKRNR</sequence>
<reference evidence="1 2" key="1">
    <citation type="submission" date="2018-08" db="EMBL/GenBank/DDBJ databases">
        <title>A genome reference for cultivated species of the human gut microbiota.</title>
        <authorList>
            <person name="Zou Y."/>
            <person name="Xue W."/>
            <person name="Luo G."/>
        </authorList>
    </citation>
    <scope>NUCLEOTIDE SEQUENCE [LARGE SCALE GENOMIC DNA]</scope>
    <source>
        <strain evidence="1 2">AM42-38</strain>
    </source>
</reference>
<dbReference type="SUPFAM" id="SSF50969">
    <property type="entry name" value="YVTN repeat-like/Quinoprotein amine dehydrogenase"/>
    <property type="match status" value="1"/>
</dbReference>
<protein>
    <recommendedName>
        <fullName evidence="3">6-bladed beta-propeller</fullName>
    </recommendedName>
</protein>
<dbReference type="InterPro" id="IPR011044">
    <property type="entry name" value="Quino_amine_DH_bsu"/>
</dbReference>